<dbReference type="EMBL" id="JAWDJX010000048">
    <property type="protein sequence ID" value="KAK3048487.1"/>
    <property type="molecule type" value="Genomic_DNA"/>
</dbReference>
<dbReference type="PANTHER" id="PTHR11552">
    <property type="entry name" value="GLUCOSE-METHANOL-CHOLINE GMC OXIDOREDUCTASE"/>
    <property type="match status" value="1"/>
</dbReference>
<dbReference type="Gene3D" id="3.50.50.60">
    <property type="entry name" value="FAD/NAD(P)-binding domain"/>
    <property type="match status" value="2"/>
</dbReference>
<comment type="similarity">
    <text evidence="1">Belongs to the GMC oxidoreductase family.</text>
</comment>
<keyword evidence="2" id="KW-0285">Flavoprotein</keyword>
<evidence type="ECO:0000256" key="2">
    <source>
        <dbReference type="PIRSR" id="PIRSR000137-2"/>
    </source>
</evidence>
<comment type="caution">
    <text evidence="5">The sequence shown here is derived from an EMBL/GenBank/DDBJ whole genome shotgun (WGS) entry which is preliminary data.</text>
</comment>
<dbReference type="GO" id="GO:0050660">
    <property type="term" value="F:flavin adenine dinucleotide binding"/>
    <property type="evidence" value="ECO:0007669"/>
    <property type="project" value="InterPro"/>
</dbReference>
<dbReference type="InterPro" id="IPR012132">
    <property type="entry name" value="GMC_OxRdtase"/>
</dbReference>
<evidence type="ECO:0000313" key="5">
    <source>
        <dbReference type="EMBL" id="KAK3048487.1"/>
    </source>
</evidence>
<gene>
    <name evidence="5" type="ORF">LTR09_010151</name>
</gene>
<feature type="region of interest" description="Disordered" evidence="3">
    <location>
        <begin position="1"/>
        <end position="22"/>
    </location>
</feature>
<reference evidence="5" key="1">
    <citation type="submission" date="2023-04" db="EMBL/GenBank/DDBJ databases">
        <title>Black Yeasts Isolated from many extreme environments.</title>
        <authorList>
            <person name="Coleine C."/>
            <person name="Stajich J.E."/>
            <person name="Selbmann L."/>
        </authorList>
    </citation>
    <scope>NUCLEOTIDE SEQUENCE</scope>
    <source>
        <strain evidence="5">CCFEE 5312</strain>
    </source>
</reference>
<dbReference type="SUPFAM" id="SSF54373">
    <property type="entry name" value="FAD-linked reductases, C-terminal domain"/>
    <property type="match status" value="1"/>
</dbReference>
<proteinExistence type="inferred from homology"/>
<dbReference type="Pfam" id="PF00732">
    <property type="entry name" value="GMC_oxred_N"/>
    <property type="match status" value="1"/>
</dbReference>
<dbReference type="Proteomes" id="UP001271007">
    <property type="component" value="Unassembled WGS sequence"/>
</dbReference>
<feature type="binding site" evidence="2">
    <location>
        <position position="240"/>
    </location>
    <ligand>
        <name>FAD</name>
        <dbReference type="ChEBI" id="CHEBI:57692"/>
    </ligand>
</feature>
<evidence type="ECO:0000313" key="6">
    <source>
        <dbReference type="Proteomes" id="UP001271007"/>
    </source>
</evidence>
<dbReference type="Pfam" id="PF05199">
    <property type="entry name" value="GMC_oxred_C"/>
    <property type="match status" value="1"/>
</dbReference>
<evidence type="ECO:0000256" key="3">
    <source>
        <dbReference type="SAM" id="MobiDB-lite"/>
    </source>
</evidence>
<dbReference type="InterPro" id="IPR036188">
    <property type="entry name" value="FAD/NAD-bd_sf"/>
</dbReference>
<dbReference type="PROSITE" id="PS00624">
    <property type="entry name" value="GMC_OXRED_2"/>
    <property type="match status" value="1"/>
</dbReference>
<organism evidence="5 6">
    <name type="scientific">Extremus antarcticus</name>
    <dbReference type="NCBI Taxonomy" id="702011"/>
    <lineage>
        <taxon>Eukaryota</taxon>
        <taxon>Fungi</taxon>
        <taxon>Dikarya</taxon>
        <taxon>Ascomycota</taxon>
        <taxon>Pezizomycotina</taxon>
        <taxon>Dothideomycetes</taxon>
        <taxon>Dothideomycetidae</taxon>
        <taxon>Mycosphaerellales</taxon>
        <taxon>Extremaceae</taxon>
        <taxon>Extremus</taxon>
    </lineage>
</organism>
<keyword evidence="2" id="KW-0274">FAD</keyword>
<dbReference type="AlphaFoldDB" id="A0AAJ0D7Y7"/>
<dbReference type="InterPro" id="IPR007867">
    <property type="entry name" value="GMC_OxRtase_C"/>
</dbReference>
<sequence>MATTNGADGHTNGTNGHTNGVHLPALSTSAEDFLRHNYDYIIIGGGTAGLCVAARLTENADVTVGVLEAGGNKLGDMMVDCPAMFLQMFSKPEYDWNFKTVPQDYDDWAVLADDPSWGSKMMSQYMRKHQTLEPIPDEVVDRATMPFVGEHHGTSGPVRTSFNESFLPIEHDFIKACDDATGMSKKPMDPWSGDHIGFYNTLGVVCRTGPNKGKRSYAARGYFAANADRPNLHVLCDAAVTSIVLNGDRATGVDFTHNGQKQTVKMNREVIVTAGALQSPQILELSGIGDPEVLKAAGVECKIQNKAVGANYQDHSMTLVCWEVEEGNPTLEIIYQPEVMEAAQKQMAEHQNGPLTHISSTQGFFPYKKFATEEEQSQILKSIEDSLDKVTPFQRKQYERTIEHLKDDKSANLQLVLVPATAGYEKGVEDQAYLFPPHTPGTPMAITAAMCLQYPLSRGTVHIKSSDPNELPTVDPAFLSHPADAAVLAAGVKMCDKTAQSKHLKGKIAKRIVPAPDKDLQDTKQARDAVHDLVLSEYHCCGSIALGDALDSRLIVKGTRNIRVADASVFPNHVSGNIVSSVYAVAEKAADIIKEDWDYAALAKKS</sequence>
<name>A0AAJ0D7Y7_9PEZI</name>
<dbReference type="PANTHER" id="PTHR11552:SF210">
    <property type="entry name" value="GLUCOSE-METHANOL-CHOLINE OXIDOREDUCTASE N-TERMINAL DOMAIN-CONTAINING PROTEIN-RELATED"/>
    <property type="match status" value="1"/>
</dbReference>
<evidence type="ECO:0000256" key="1">
    <source>
        <dbReference type="ARBA" id="ARBA00010790"/>
    </source>
</evidence>
<evidence type="ECO:0000259" key="4">
    <source>
        <dbReference type="PROSITE" id="PS00624"/>
    </source>
</evidence>
<protein>
    <recommendedName>
        <fullName evidence="4">Glucose-methanol-choline oxidoreductase N-terminal domain-containing protein</fullName>
    </recommendedName>
</protein>
<dbReference type="GO" id="GO:0016614">
    <property type="term" value="F:oxidoreductase activity, acting on CH-OH group of donors"/>
    <property type="evidence" value="ECO:0007669"/>
    <property type="project" value="InterPro"/>
</dbReference>
<dbReference type="InterPro" id="IPR000172">
    <property type="entry name" value="GMC_OxRdtase_N"/>
</dbReference>
<keyword evidence="6" id="KW-1185">Reference proteome</keyword>
<feature type="domain" description="Glucose-methanol-choline oxidoreductase N-terminal" evidence="4">
    <location>
        <begin position="275"/>
        <end position="289"/>
    </location>
</feature>
<dbReference type="SUPFAM" id="SSF51905">
    <property type="entry name" value="FAD/NAD(P)-binding domain"/>
    <property type="match status" value="1"/>
</dbReference>
<accession>A0AAJ0D7Y7</accession>
<comment type="cofactor">
    <cofactor evidence="2">
        <name>FAD</name>
        <dbReference type="ChEBI" id="CHEBI:57692"/>
    </cofactor>
</comment>
<dbReference type="Gene3D" id="3.30.560.10">
    <property type="entry name" value="Glucose Oxidase, domain 3"/>
    <property type="match status" value="2"/>
</dbReference>
<feature type="compositionally biased region" description="Low complexity" evidence="3">
    <location>
        <begin position="1"/>
        <end position="20"/>
    </location>
</feature>
<dbReference type="PIRSF" id="PIRSF000137">
    <property type="entry name" value="Alcohol_oxidase"/>
    <property type="match status" value="1"/>
</dbReference>